<protein>
    <submittedName>
        <fullName evidence="2">Hypothetical_protein</fullName>
    </submittedName>
</protein>
<organism evidence="1">
    <name type="scientific">Hexamita inflata</name>
    <dbReference type="NCBI Taxonomy" id="28002"/>
    <lineage>
        <taxon>Eukaryota</taxon>
        <taxon>Metamonada</taxon>
        <taxon>Diplomonadida</taxon>
        <taxon>Hexamitidae</taxon>
        <taxon>Hexamitinae</taxon>
        <taxon>Hexamita</taxon>
    </lineage>
</organism>
<evidence type="ECO:0000313" key="1">
    <source>
        <dbReference type="EMBL" id="CAI9956846.1"/>
    </source>
</evidence>
<dbReference type="Proteomes" id="UP001642409">
    <property type="component" value="Unassembled WGS sequence"/>
</dbReference>
<proteinExistence type="predicted"/>
<name>A0AA86UM85_9EUKA</name>
<sequence length="107" mass="12161">MGLQQHNNGTLLNATLCQQQGFDVQSEEQLEEIPTIMLKDLIQCPNNSIATQFQQSCDLNFLNHYSKFVSIEQSLSELSLEDSDVKQSQVTTISKFNNNTTEVMFQE</sequence>
<reference evidence="2 3" key="2">
    <citation type="submission" date="2024-07" db="EMBL/GenBank/DDBJ databases">
        <authorList>
            <person name="Akdeniz Z."/>
        </authorList>
    </citation>
    <scope>NUCLEOTIDE SEQUENCE [LARGE SCALE GENOMIC DNA]</scope>
</reference>
<dbReference type="EMBL" id="CAXDID020000101">
    <property type="protein sequence ID" value="CAL6026059.1"/>
    <property type="molecule type" value="Genomic_DNA"/>
</dbReference>
<dbReference type="EMBL" id="CATOUU010000880">
    <property type="protein sequence ID" value="CAI9956846.1"/>
    <property type="molecule type" value="Genomic_DNA"/>
</dbReference>
<accession>A0AA86UM85</accession>
<reference evidence="1" key="1">
    <citation type="submission" date="2023-06" db="EMBL/GenBank/DDBJ databases">
        <authorList>
            <person name="Kurt Z."/>
        </authorList>
    </citation>
    <scope>NUCLEOTIDE SEQUENCE</scope>
</reference>
<evidence type="ECO:0000313" key="3">
    <source>
        <dbReference type="Proteomes" id="UP001642409"/>
    </source>
</evidence>
<comment type="caution">
    <text evidence="1">The sequence shown here is derived from an EMBL/GenBank/DDBJ whole genome shotgun (WGS) entry which is preliminary data.</text>
</comment>
<keyword evidence="3" id="KW-1185">Reference proteome</keyword>
<dbReference type="AlphaFoldDB" id="A0AA86UM85"/>
<evidence type="ECO:0000313" key="2">
    <source>
        <dbReference type="EMBL" id="CAL6026059.1"/>
    </source>
</evidence>
<gene>
    <name evidence="2" type="ORF">HINF_LOCUS30661</name>
    <name evidence="1" type="ORF">HINF_LOCUS44491</name>
</gene>